<dbReference type="GO" id="GO:0000137">
    <property type="term" value="C:Golgi cis cisterna"/>
    <property type="evidence" value="ECO:0007669"/>
    <property type="project" value="EnsemblFungi"/>
</dbReference>
<evidence type="ECO:0000313" key="4">
    <source>
        <dbReference type="Proteomes" id="UP000000267"/>
    </source>
</evidence>
<dbReference type="GO" id="GO:0032012">
    <property type="term" value="P:regulation of ARF protein signal transduction"/>
    <property type="evidence" value="ECO:0007669"/>
    <property type="project" value="InterPro"/>
</dbReference>
<dbReference type="InterPro" id="IPR000904">
    <property type="entry name" value="Sec7_dom"/>
</dbReference>
<dbReference type="FunFam" id="1.10.220.20:FF:000007">
    <property type="entry name" value="GDP/GTP exchange factor"/>
    <property type="match status" value="1"/>
</dbReference>
<dbReference type="GO" id="GO:0006890">
    <property type="term" value="P:retrograde vesicle-mediated transport, Golgi to endoplasmic reticulum"/>
    <property type="evidence" value="ECO:0007669"/>
    <property type="project" value="EnsemblFungi"/>
</dbReference>
<dbReference type="GO" id="GO:0006891">
    <property type="term" value="P:intra-Golgi vesicle-mediated transport"/>
    <property type="evidence" value="ECO:0007669"/>
    <property type="project" value="EnsemblFungi"/>
</dbReference>
<dbReference type="PANTHER" id="PTHR10663:SF388">
    <property type="entry name" value="GOLGI-SPECIFIC BREFELDIN A-RESISTANCE GUANINE NUCLEOTIDE EXCHANGE FACTOR 1"/>
    <property type="match status" value="1"/>
</dbReference>
<dbReference type="InterPro" id="IPR023394">
    <property type="entry name" value="Sec7_C_sf"/>
</dbReference>
<accession>A7TLN0</accession>
<dbReference type="GO" id="GO:0005085">
    <property type="term" value="F:guanyl-nucleotide exchange factor activity"/>
    <property type="evidence" value="ECO:0007669"/>
    <property type="project" value="EnsemblFungi"/>
</dbReference>
<dbReference type="PhylomeDB" id="A7TLN0"/>
<keyword evidence="4" id="KW-1185">Reference proteome</keyword>
<dbReference type="eggNOG" id="KOG0928">
    <property type="taxonomic scope" value="Eukaryota"/>
</dbReference>
<feature type="region of interest" description="Disordered" evidence="1">
    <location>
        <begin position="264"/>
        <end position="293"/>
    </location>
</feature>
<dbReference type="PROSITE" id="PS50190">
    <property type="entry name" value="SEC7"/>
    <property type="match status" value="1"/>
</dbReference>
<sequence>MAAAALANATDPVTVVIKECINLSTAMRKYSNFTSQSSVSALLSGSSEMFNESRNEPLQSSLLDKHKPRDMKNDPLLSGFIQLRFMLNKLTTLDDIDSLTLIQPFLLVITTGSISAYITSLALESLQKFVNLNIINKSLKNYVLTFREIVYALTHCKFDGSDEQKKTDETILLRIVNLLNTIVNSEHCNILSDSAFYDIIQTNLSLACNKRRSELLRKSSESTMTFVTIKIFKRMNQIDSSPSKQIYISDESYSKDVLNADTLGTSESTSTLDTTHQDQDEAETTQENLEKNKTVINETEIKEIEESKTTVEETPVKETPVKETLIKVAPVKETPVKETPVKETPVKETPVKETPVKETKTKVNIIEKEIEPSKNYTLEENYGLPVIKQYLNLLFSLIAPENQTRHTNSTKILALQLLNTAVEIGGEKFLLHPRLFNIISDPIFKSLFFIIQNTNKLSLLQAALQFFTTLVIGLGHHLEMQIELTLNSIFQILLQGNVDPFGTGDKTSNDSSIPSASDDKEKQRPAKVKELLIEQISILWTRSPSFFTSLFIAYDCNLDRSDVAINFLKALTKLSLPESALSSTETVPPICLEGLISFVDDMYAELKDVDRQHFVTEKDSIELLKQRDRKTAFIKCAEAFNEKPKNGIPLLIEKGFIKSDSNSEIAKFLFENNSRLNKKTIGLLLCHPDKTDLLQDFINMFDFKDLRVDEAIRVLLTKFRLPGESQQIERIVESFSSGYVKDQDYESHPVTESIENDNSTVQPDSDSVFVLSYSIIMLNTDLHNPQVKEHMSFEDYSSNLRGCYNSNDFPHWYLDKIYCSIRDKEIVMPEEHHGNEKWFDDVWNNLISSTTVMTAIADDGCIIINKLSSSEVAHFNRAIFRNVGPAILSTLFKIFVAASDEHITVRMLSSVEKCASISAYFNFKSLFNDVLRNISKITTLLVGDDANSNDDVEEIPVVEVTVENYDHKIPVSTRAVRLGRSLKGQLSTLAFFKIIQRNNSTNIINPGMWTDIVKMIVDLYQNMLYGPDVFPDFQKRVNLDKLPPVSPAVSLNRVNENRGLFSTFASYLKGDEEPTIDEIEAAVKAWDCIKNSDITLSLFGNEASITPDLIKLFIEAIPEEKTSNNERYFEAQILFLVEISVTLFFYCKNENEFGDFLFQTIVKKSQTPNLKDVVIRRLTNYSFILLSVLDNKEEILIDLLENQITAKKEVFSNEYFNSMDGVGLISRLLALADIANYRKCLFEKESFWKLIRSVSPIYNQGIIIYEFLNKLLLESHAEIQSEIFVHILGILDEISSIGSIGNAWEIEYEGLVKSGHKVANENPHEVQIELSINAINLIGKLMDTNEIFSKVNLEGKCILVQVLVHQCQNPCKQLQENSLKVLENSLTSNLNDDKLSIELVETLIDNGFSPVLNLNSTNVEQILNVVSKIYAYYLKEGKATNDTFLKILNIFNKFVENPEVERRLQQLIMDKKEVEKESRNSPS</sequence>
<dbReference type="Pfam" id="PF12783">
    <property type="entry name" value="Sec7-like_HUS"/>
    <property type="match status" value="1"/>
</dbReference>
<evidence type="ECO:0000256" key="1">
    <source>
        <dbReference type="SAM" id="MobiDB-lite"/>
    </source>
</evidence>
<feature type="compositionally biased region" description="Polar residues" evidence="1">
    <location>
        <begin position="264"/>
        <end position="274"/>
    </location>
</feature>
<gene>
    <name evidence="3" type="ORF">Kpol_1056p23</name>
</gene>
<dbReference type="Pfam" id="PF01369">
    <property type="entry name" value="Sec7"/>
    <property type="match status" value="1"/>
</dbReference>
<dbReference type="HOGENOM" id="CLU_001204_0_1_1"/>
<dbReference type="SMART" id="SM00222">
    <property type="entry name" value="Sec7"/>
    <property type="match status" value="1"/>
</dbReference>
<dbReference type="InterPro" id="IPR032691">
    <property type="entry name" value="Mon2/Sec7/BIG1-like_HUS"/>
</dbReference>
<dbReference type="OrthoDB" id="10258608at2759"/>
<dbReference type="FunCoup" id="A7TLN0">
    <property type="interactions" value="1029"/>
</dbReference>
<evidence type="ECO:0000259" key="2">
    <source>
        <dbReference type="PROSITE" id="PS50190"/>
    </source>
</evidence>
<dbReference type="CDD" id="cd00171">
    <property type="entry name" value="Sec7"/>
    <property type="match status" value="1"/>
</dbReference>
<name>A7TLN0_VANPO</name>
<protein>
    <recommendedName>
        <fullName evidence="2">SEC7 domain-containing protein</fullName>
    </recommendedName>
</protein>
<dbReference type="SUPFAM" id="SSF48425">
    <property type="entry name" value="Sec7 domain"/>
    <property type="match status" value="1"/>
</dbReference>
<dbReference type="OMA" id="ILWTRSP"/>
<dbReference type="GO" id="GO:0030036">
    <property type="term" value="P:actin cytoskeleton organization"/>
    <property type="evidence" value="ECO:0007669"/>
    <property type="project" value="EnsemblFungi"/>
</dbReference>
<dbReference type="GO" id="GO:0016236">
    <property type="term" value="P:macroautophagy"/>
    <property type="evidence" value="ECO:0007669"/>
    <property type="project" value="EnsemblFungi"/>
</dbReference>
<feature type="domain" description="SEC7" evidence="2">
    <location>
        <begin position="622"/>
        <end position="824"/>
    </location>
</feature>
<reference evidence="3 4" key="1">
    <citation type="journal article" date="2007" name="Proc. Natl. Acad. Sci. U.S.A.">
        <title>Independent sorting-out of thousands of duplicated gene pairs in two yeast species descended from a whole-genome duplication.</title>
        <authorList>
            <person name="Scannell D.R."/>
            <person name="Frank A.C."/>
            <person name="Conant G.C."/>
            <person name="Byrne K.P."/>
            <person name="Woolfit M."/>
            <person name="Wolfe K.H."/>
        </authorList>
    </citation>
    <scope>NUCLEOTIDE SEQUENCE [LARGE SCALE GENOMIC DNA]</scope>
    <source>
        <strain evidence="4">ATCC 22028 / DSM 70294 / BCRC 21397 / CBS 2163 / NBRC 10782 / NRRL Y-8283 / UCD 57-17</strain>
    </source>
</reference>
<dbReference type="STRING" id="436907.A7TLN0"/>
<dbReference type="InParanoid" id="A7TLN0"/>
<organism evidence="4">
    <name type="scientific">Vanderwaltozyma polyspora (strain ATCC 22028 / DSM 70294 / BCRC 21397 / CBS 2163 / NBRC 10782 / NRRL Y-8283 / UCD 57-17)</name>
    <name type="common">Kluyveromyces polysporus</name>
    <dbReference type="NCBI Taxonomy" id="436907"/>
    <lineage>
        <taxon>Eukaryota</taxon>
        <taxon>Fungi</taxon>
        <taxon>Dikarya</taxon>
        <taxon>Ascomycota</taxon>
        <taxon>Saccharomycotina</taxon>
        <taxon>Saccharomycetes</taxon>
        <taxon>Saccharomycetales</taxon>
        <taxon>Saccharomycetaceae</taxon>
        <taxon>Vanderwaltozyma</taxon>
    </lineage>
</organism>
<proteinExistence type="predicted"/>
<evidence type="ECO:0000313" key="3">
    <source>
        <dbReference type="EMBL" id="EDO16822.1"/>
    </source>
</evidence>
<dbReference type="GO" id="GO:0006888">
    <property type="term" value="P:endoplasmic reticulum to Golgi vesicle-mediated transport"/>
    <property type="evidence" value="ECO:0007669"/>
    <property type="project" value="EnsemblFungi"/>
</dbReference>
<dbReference type="KEGG" id="vpo:Kpol_1056p23"/>
<dbReference type="Gene3D" id="1.10.1000.11">
    <property type="entry name" value="Arf Nucleotide-binding Site Opener,domain 2"/>
    <property type="match status" value="1"/>
</dbReference>
<dbReference type="GO" id="GO:0033363">
    <property type="term" value="P:secretory granule organization"/>
    <property type="evidence" value="ECO:0007669"/>
    <property type="project" value="EnsemblFungi"/>
</dbReference>
<dbReference type="GeneID" id="5544994"/>
<dbReference type="Proteomes" id="UP000000267">
    <property type="component" value="Unassembled WGS sequence"/>
</dbReference>
<dbReference type="RefSeq" id="XP_001644680.1">
    <property type="nucleotide sequence ID" value="XM_001644630.1"/>
</dbReference>
<dbReference type="EMBL" id="DS480416">
    <property type="protein sequence ID" value="EDO16822.1"/>
    <property type="molecule type" value="Genomic_DNA"/>
</dbReference>
<dbReference type="Gene3D" id="1.10.220.20">
    <property type="match status" value="1"/>
</dbReference>
<dbReference type="InterPro" id="IPR035999">
    <property type="entry name" value="Sec7_dom_sf"/>
</dbReference>
<dbReference type="PANTHER" id="PTHR10663">
    <property type="entry name" value="GUANYL-NUCLEOTIDE EXCHANGE FACTOR"/>
    <property type="match status" value="1"/>
</dbReference>